<protein>
    <recommendedName>
        <fullName evidence="2">BTB domain-containing protein</fullName>
    </recommendedName>
</protein>
<gene>
    <name evidence="3" type="ORF">EJ03DRAFT_346828</name>
</gene>
<dbReference type="InterPro" id="IPR011333">
    <property type="entry name" value="SKP1/BTB/POZ_sf"/>
</dbReference>
<feature type="region of interest" description="Disordered" evidence="1">
    <location>
        <begin position="150"/>
        <end position="218"/>
    </location>
</feature>
<feature type="compositionally biased region" description="Polar residues" evidence="1">
    <location>
        <begin position="150"/>
        <end position="160"/>
    </location>
</feature>
<dbReference type="PANTHER" id="PTHR47843:SF2">
    <property type="entry name" value="BTB DOMAIN-CONTAINING PROTEIN"/>
    <property type="match status" value="1"/>
</dbReference>
<accession>A0A6G1LMR9</accession>
<sequence length="334" mass="36108">MDEEVEEASSKVRTSNRLAPDFSGNIIMVQVGDGGQMKSFSVHEALLVKHSEYFRMMLGEEWRESTTCTHVVPMPEDDPASFELFAGFVYTGKVFSDAPSSATGVSAVSTEQDDDAEEFERLARAWALGEKLMSITLKDAVTDATINKIYTTKPGDSSTTDRGSGAPSAASPLSDLRPTPPPHAGPPHVGPPPAGPPFRPFTSIPAGSPPLRPLTTLPAGLRPTTLPIAFSPGSPSPGNFPTNMHSIVWSHSATAKVGMKKLLVNVAVSQWDAEAIKEMRHDDGVPKEFLWDVLVGIKESWVSLDFQVLLGNQAGCQYHEHLSAGGCYRSMFRW</sequence>
<dbReference type="EMBL" id="ML995808">
    <property type="protein sequence ID" value="KAF2774197.1"/>
    <property type="molecule type" value="Genomic_DNA"/>
</dbReference>
<evidence type="ECO:0000313" key="3">
    <source>
        <dbReference type="EMBL" id="KAF2774197.1"/>
    </source>
</evidence>
<dbReference type="Pfam" id="PF00651">
    <property type="entry name" value="BTB"/>
    <property type="match status" value="1"/>
</dbReference>
<evidence type="ECO:0000313" key="4">
    <source>
        <dbReference type="Proteomes" id="UP000799436"/>
    </source>
</evidence>
<feature type="compositionally biased region" description="Low complexity" evidence="1">
    <location>
        <begin position="161"/>
        <end position="177"/>
    </location>
</feature>
<keyword evidence="4" id="KW-1185">Reference proteome</keyword>
<proteinExistence type="predicted"/>
<dbReference type="Proteomes" id="UP000799436">
    <property type="component" value="Unassembled WGS sequence"/>
</dbReference>
<evidence type="ECO:0000256" key="1">
    <source>
        <dbReference type="SAM" id="MobiDB-lite"/>
    </source>
</evidence>
<dbReference type="AlphaFoldDB" id="A0A6G1LMR9"/>
<reference evidence="3" key="1">
    <citation type="journal article" date="2020" name="Stud. Mycol.">
        <title>101 Dothideomycetes genomes: a test case for predicting lifestyles and emergence of pathogens.</title>
        <authorList>
            <person name="Haridas S."/>
            <person name="Albert R."/>
            <person name="Binder M."/>
            <person name="Bloem J."/>
            <person name="Labutti K."/>
            <person name="Salamov A."/>
            <person name="Andreopoulos B."/>
            <person name="Baker S."/>
            <person name="Barry K."/>
            <person name="Bills G."/>
            <person name="Bluhm B."/>
            <person name="Cannon C."/>
            <person name="Castanera R."/>
            <person name="Culley D."/>
            <person name="Daum C."/>
            <person name="Ezra D."/>
            <person name="Gonzalez J."/>
            <person name="Henrissat B."/>
            <person name="Kuo A."/>
            <person name="Liang C."/>
            <person name="Lipzen A."/>
            <person name="Lutzoni F."/>
            <person name="Magnuson J."/>
            <person name="Mondo S."/>
            <person name="Nolan M."/>
            <person name="Ohm R."/>
            <person name="Pangilinan J."/>
            <person name="Park H.-J."/>
            <person name="Ramirez L."/>
            <person name="Alfaro M."/>
            <person name="Sun H."/>
            <person name="Tritt A."/>
            <person name="Yoshinaga Y."/>
            <person name="Zwiers L.-H."/>
            <person name="Turgeon B."/>
            <person name="Goodwin S."/>
            <person name="Spatafora J."/>
            <person name="Crous P."/>
            <person name="Grigoriev I."/>
        </authorList>
    </citation>
    <scope>NUCLEOTIDE SEQUENCE</scope>
    <source>
        <strain evidence="3">CBS 116005</strain>
    </source>
</reference>
<name>A0A6G1LMR9_9PEZI</name>
<dbReference type="OrthoDB" id="1022638at2759"/>
<dbReference type="CDD" id="cd18186">
    <property type="entry name" value="BTB_POZ_ZBTB_KLHL-like"/>
    <property type="match status" value="1"/>
</dbReference>
<dbReference type="PANTHER" id="PTHR47843">
    <property type="entry name" value="BTB DOMAIN-CONTAINING PROTEIN-RELATED"/>
    <property type="match status" value="1"/>
</dbReference>
<dbReference type="SUPFAM" id="SSF54695">
    <property type="entry name" value="POZ domain"/>
    <property type="match status" value="1"/>
</dbReference>
<dbReference type="InterPro" id="IPR000210">
    <property type="entry name" value="BTB/POZ_dom"/>
</dbReference>
<evidence type="ECO:0000259" key="2">
    <source>
        <dbReference type="PROSITE" id="PS50097"/>
    </source>
</evidence>
<organism evidence="3 4">
    <name type="scientific">Teratosphaeria nubilosa</name>
    <dbReference type="NCBI Taxonomy" id="161662"/>
    <lineage>
        <taxon>Eukaryota</taxon>
        <taxon>Fungi</taxon>
        <taxon>Dikarya</taxon>
        <taxon>Ascomycota</taxon>
        <taxon>Pezizomycotina</taxon>
        <taxon>Dothideomycetes</taxon>
        <taxon>Dothideomycetidae</taxon>
        <taxon>Mycosphaerellales</taxon>
        <taxon>Teratosphaeriaceae</taxon>
        <taxon>Teratosphaeria</taxon>
    </lineage>
</organism>
<dbReference type="Gene3D" id="3.30.710.10">
    <property type="entry name" value="Potassium Channel Kv1.1, Chain A"/>
    <property type="match status" value="1"/>
</dbReference>
<feature type="domain" description="BTB" evidence="2">
    <location>
        <begin position="25"/>
        <end position="98"/>
    </location>
</feature>
<feature type="compositionally biased region" description="Pro residues" evidence="1">
    <location>
        <begin position="178"/>
        <end position="199"/>
    </location>
</feature>
<dbReference type="PROSITE" id="PS50097">
    <property type="entry name" value="BTB"/>
    <property type="match status" value="1"/>
</dbReference>